<sequence>MTGSNTTRQVQRGTTIRIIILIIAAMLVGKAVHLQVFSEYWQGRAARVGESKEKLYPARGLMADRNGKLLTINEPVYQIEMIYNQFIKEHERFDTSEFCRLLQISPEYFENAIPKQWAPKYSKSKPFIFLANVSPRKYATFQENLFRFPGFSASLRSSRNYPRPVAAHVLGYMGEVDQRAIDREGDRYSTGDYHGISGLEYKYEKDLRGEKGERWLYRDRLGRAVGSSGVEEEAVVGSDLITTIDLDLQQYGESLMVNKVGTVIAIEPATGEILTMISAPTYNPRSLRIGRDRSSFFTQLQRDTLQPLLNRAINGKYAPGSPFKTLVALIGLQTGTLDANRGMACRGGFWSGGKMLLGCHSHPYVNNVEQAIAQSCNNYFVTSWLENVNRYGGLSPVEGMDDFNDYLYQFGLGRKLGIDFPGEISGFVPTSEFYAKRFADEQYWRAIWIRSLAIGQGEYELTSLQITNFIAAIANRGHWYTPHLVKQMQVGNEGVGRPVKVERHDIDIDRQHFETVVEGMRQTVTNGTARLAFTPGIDICGKTGTIQNRYGDHSAFTAFAPKDNPKIAILVYIENGGYGGSVAAPIASLMIEKYLNGNIAKNRKWLEQRMFDKDMTNRGETSIREVR</sequence>
<dbReference type="InterPro" id="IPR012338">
    <property type="entry name" value="Beta-lactam/transpept-like"/>
</dbReference>
<dbReference type="AlphaFoldDB" id="A0A1H9JPE6"/>
<dbReference type="RefSeq" id="WP_090170222.1">
    <property type="nucleotide sequence ID" value="NZ_FOFB01000018.1"/>
</dbReference>
<keyword evidence="4" id="KW-0645">Protease</keyword>
<dbReference type="SUPFAM" id="SSF56519">
    <property type="entry name" value="Penicillin binding protein dimerisation domain"/>
    <property type="match status" value="1"/>
</dbReference>
<evidence type="ECO:0000259" key="13">
    <source>
        <dbReference type="Pfam" id="PF03717"/>
    </source>
</evidence>
<dbReference type="PANTHER" id="PTHR30627">
    <property type="entry name" value="PEPTIDOGLYCAN D,D-TRANSPEPTIDASE"/>
    <property type="match status" value="1"/>
</dbReference>
<keyword evidence="5 11" id="KW-0812">Transmembrane</keyword>
<evidence type="ECO:0000256" key="2">
    <source>
        <dbReference type="ARBA" id="ARBA00004236"/>
    </source>
</evidence>
<dbReference type="OrthoDB" id="9766847at2"/>
<gene>
    <name evidence="14" type="ORF">SAMN05444359_11810</name>
</gene>
<evidence type="ECO:0000313" key="14">
    <source>
        <dbReference type="EMBL" id="SEQ88669.1"/>
    </source>
</evidence>
<evidence type="ECO:0000313" key="15">
    <source>
        <dbReference type="Proteomes" id="UP000199021"/>
    </source>
</evidence>
<dbReference type="GO" id="GO:0008360">
    <property type="term" value="P:regulation of cell shape"/>
    <property type="evidence" value="ECO:0007669"/>
    <property type="project" value="UniProtKB-KW"/>
</dbReference>
<name>A0A1H9JPE6_9BACT</name>
<dbReference type="Gene3D" id="3.40.710.10">
    <property type="entry name" value="DD-peptidase/beta-lactamase superfamily"/>
    <property type="match status" value="1"/>
</dbReference>
<evidence type="ECO:0000256" key="8">
    <source>
        <dbReference type="ARBA" id="ARBA00022989"/>
    </source>
</evidence>
<dbReference type="EMBL" id="FOFB01000018">
    <property type="protein sequence ID" value="SEQ88669.1"/>
    <property type="molecule type" value="Genomic_DNA"/>
</dbReference>
<dbReference type="STRING" id="478744.SAMN05444359_11810"/>
<dbReference type="GO" id="GO:0071555">
    <property type="term" value="P:cell wall organization"/>
    <property type="evidence" value="ECO:0007669"/>
    <property type="project" value="UniProtKB-KW"/>
</dbReference>
<dbReference type="GO" id="GO:0005886">
    <property type="term" value="C:plasma membrane"/>
    <property type="evidence" value="ECO:0007669"/>
    <property type="project" value="UniProtKB-SubCell"/>
</dbReference>
<keyword evidence="4" id="KW-0121">Carboxypeptidase</keyword>
<protein>
    <submittedName>
        <fullName evidence="14">Penicillin-binding protein 2</fullName>
    </submittedName>
</protein>
<accession>A0A1H9JPE6</accession>
<dbReference type="GO" id="GO:0008658">
    <property type="term" value="F:penicillin binding"/>
    <property type="evidence" value="ECO:0007669"/>
    <property type="project" value="InterPro"/>
</dbReference>
<dbReference type="GO" id="GO:0071972">
    <property type="term" value="F:peptidoglycan L,D-transpeptidase activity"/>
    <property type="evidence" value="ECO:0007669"/>
    <property type="project" value="TreeGrafter"/>
</dbReference>
<evidence type="ECO:0000256" key="5">
    <source>
        <dbReference type="ARBA" id="ARBA00022692"/>
    </source>
</evidence>
<evidence type="ECO:0000256" key="7">
    <source>
        <dbReference type="ARBA" id="ARBA00022984"/>
    </source>
</evidence>
<keyword evidence="4" id="KW-0378">Hydrolase</keyword>
<evidence type="ECO:0000256" key="3">
    <source>
        <dbReference type="ARBA" id="ARBA00022475"/>
    </source>
</evidence>
<organism evidence="14 15">
    <name type="scientific">Neolewinella agarilytica</name>
    <dbReference type="NCBI Taxonomy" id="478744"/>
    <lineage>
        <taxon>Bacteria</taxon>
        <taxon>Pseudomonadati</taxon>
        <taxon>Bacteroidota</taxon>
        <taxon>Saprospiria</taxon>
        <taxon>Saprospirales</taxon>
        <taxon>Lewinellaceae</taxon>
        <taxon>Neolewinella</taxon>
    </lineage>
</organism>
<feature type="transmembrane region" description="Helical" evidence="11">
    <location>
        <begin position="18"/>
        <end position="37"/>
    </location>
</feature>
<evidence type="ECO:0000256" key="9">
    <source>
        <dbReference type="ARBA" id="ARBA00023136"/>
    </source>
</evidence>
<evidence type="ECO:0000259" key="12">
    <source>
        <dbReference type="Pfam" id="PF00905"/>
    </source>
</evidence>
<keyword evidence="3" id="KW-1003">Cell membrane</keyword>
<dbReference type="InterPro" id="IPR005311">
    <property type="entry name" value="PBP_dimer"/>
</dbReference>
<keyword evidence="6" id="KW-0133">Cell shape</keyword>
<evidence type="ECO:0000256" key="11">
    <source>
        <dbReference type="SAM" id="Phobius"/>
    </source>
</evidence>
<dbReference type="InterPro" id="IPR050515">
    <property type="entry name" value="Beta-lactam/transpept"/>
</dbReference>
<keyword evidence="8 11" id="KW-1133">Transmembrane helix</keyword>
<dbReference type="Pfam" id="PF00905">
    <property type="entry name" value="Transpeptidase"/>
    <property type="match status" value="1"/>
</dbReference>
<comment type="subcellular location">
    <subcellularLocation>
        <location evidence="2">Cell membrane</location>
    </subcellularLocation>
    <subcellularLocation>
        <location evidence="1">Membrane</location>
        <topology evidence="1">Single-pass membrane protein</topology>
    </subcellularLocation>
</comment>
<keyword evidence="10" id="KW-0961">Cell wall biogenesis/degradation</keyword>
<keyword evidence="9 11" id="KW-0472">Membrane</keyword>
<evidence type="ECO:0000256" key="10">
    <source>
        <dbReference type="ARBA" id="ARBA00023316"/>
    </source>
</evidence>
<dbReference type="PANTHER" id="PTHR30627:SF2">
    <property type="entry name" value="PEPTIDOGLYCAN D,D-TRANSPEPTIDASE MRDA"/>
    <property type="match status" value="1"/>
</dbReference>
<dbReference type="Proteomes" id="UP000199021">
    <property type="component" value="Unassembled WGS sequence"/>
</dbReference>
<dbReference type="Gene3D" id="3.90.1310.10">
    <property type="entry name" value="Penicillin-binding protein 2a (Domain 2)"/>
    <property type="match status" value="1"/>
</dbReference>
<dbReference type="GO" id="GO:0009252">
    <property type="term" value="P:peptidoglycan biosynthetic process"/>
    <property type="evidence" value="ECO:0007669"/>
    <property type="project" value="UniProtKB-KW"/>
</dbReference>
<dbReference type="InterPro" id="IPR036138">
    <property type="entry name" value="PBP_dimer_sf"/>
</dbReference>
<dbReference type="InParanoid" id="A0A1H9JPE6"/>
<feature type="domain" description="Penicillin-binding protein transpeptidase" evidence="12">
    <location>
        <begin position="261"/>
        <end position="588"/>
    </location>
</feature>
<keyword evidence="7" id="KW-0573">Peptidoglycan synthesis</keyword>
<dbReference type="InterPro" id="IPR001460">
    <property type="entry name" value="PCN-bd_Tpept"/>
</dbReference>
<evidence type="ECO:0000256" key="1">
    <source>
        <dbReference type="ARBA" id="ARBA00004167"/>
    </source>
</evidence>
<dbReference type="Pfam" id="PF03717">
    <property type="entry name" value="PBP_dimer"/>
    <property type="match status" value="1"/>
</dbReference>
<keyword evidence="15" id="KW-1185">Reference proteome</keyword>
<dbReference type="FunCoup" id="A0A1H9JPE6">
    <property type="interactions" value="27"/>
</dbReference>
<proteinExistence type="predicted"/>
<reference evidence="15" key="1">
    <citation type="submission" date="2016-10" db="EMBL/GenBank/DDBJ databases">
        <authorList>
            <person name="Varghese N."/>
            <person name="Submissions S."/>
        </authorList>
    </citation>
    <scope>NUCLEOTIDE SEQUENCE [LARGE SCALE GENOMIC DNA]</scope>
    <source>
        <strain evidence="15">DSM 24740</strain>
    </source>
</reference>
<evidence type="ECO:0000256" key="6">
    <source>
        <dbReference type="ARBA" id="ARBA00022960"/>
    </source>
</evidence>
<evidence type="ECO:0000256" key="4">
    <source>
        <dbReference type="ARBA" id="ARBA00022645"/>
    </source>
</evidence>
<dbReference type="SUPFAM" id="SSF56601">
    <property type="entry name" value="beta-lactamase/transpeptidase-like"/>
    <property type="match status" value="1"/>
</dbReference>
<feature type="domain" description="Penicillin-binding protein dimerisation" evidence="13">
    <location>
        <begin position="55"/>
        <end position="226"/>
    </location>
</feature>